<dbReference type="SUPFAM" id="SSF49299">
    <property type="entry name" value="PKD domain"/>
    <property type="match status" value="3"/>
</dbReference>
<dbReference type="CDD" id="cd00146">
    <property type="entry name" value="PKD"/>
    <property type="match status" value="3"/>
</dbReference>
<comment type="subcellular location">
    <subcellularLocation>
        <location evidence="1">Membrane</location>
        <topology evidence="1">Multi-pass membrane protein</topology>
    </subcellularLocation>
</comment>
<keyword evidence="9" id="KW-1185">Reference proteome</keyword>
<dbReference type="RefSeq" id="WP_214419594.1">
    <property type="nucleotide sequence ID" value="NZ_CP075546.1"/>
</dbReference>
<dbReference type="KEGG" id="mrtj:KHC33_16015"/>
<dbReference type="InterPro" id="IPR022409">
    <property type="entry name" value="PKD/Chitinase_dom"/>
</dbReference>
<evidence type="ECO:0000256" key="5">
    <source>
        <dbReference type="ARBA" id="ARBA00023136"/>
    </source>
</evidence>
<dbReference type="PANTHER" id="PTHR46730">
    <property type="entry name" value="POLYCYSTIN-1"/>
    <property type="match status" value="1"/>
</dbReference>
<dbReference type="GO" id="GO:0005886">
    <property type="term" value="C:plasma membrane"/>
    <property type="evidence" value="ECO:0007669"/>
    <property type="project" value="TreeGrafter"/>
</dbReference>
<dbReference type="PROSITE" id="PS50093">
    <property type="entry name" value="PKD"/>
    <property type="match status" value="2"/>
</dbReference>
<dbReference type="Proteomes" id="UP000680656">
    <property type="component" value="Chromosome"/>
</dbReference>
<evidence type="ECO:0000256" key="2">
    <source>
        <dbReference type="ARBA" id="ARBA00022692"/>
    </source>
</evidence>
<feature type="domain" description="PKD" evidence="7">
    <location>
        <begin position="245"/>
        <end position="315"/>
    </location>
</feature>
<dbReference type="Pfam" id="PF07790">
    <property type="entry name" value="Pilin_N"/>
    <property type="match status" value="1"/>
</dbReference>
<feature type="domain" description="PKD" evidence="7">
    <location>
        <begin position="180"/>
        <end position="242"/>
    </location>
</feature>
<accession>A0A8E7B1T9</accession>
<evidence type="ECO:0000256" key="3">
    <source>
        <dbReference type="ARBA" id="ARBA00022737"/>
    </source>
</evidence>
<protein>
    <submittedName>
        <fullName evidence="8">PKD domain-containing protein</fullName>
    </submittedName>
</protein>
<organism evidence="8 9">
    <name type="scientific">Methanospirillum purgamenti</name>
    <dbReference type="NCBI Taxonomy" id="2834276"/>
    <lineage>
        <taxon>Archaea</taxon>
        <taxon>Methanobacteriati</taxon>
        <taxon>Methanobacteriota</taxon>
        <taxon>Stenosarchaea group</taxon>
        <taxon>Methanomicrobia</taxon>
        <taxon>Methanomicrobiales</taxon>
        <taxon>Methanospirillaceae</taxon>
        <taxon>Methanospirillum</taxon>
    </lineage>
</organism>
<dbReference type="InterPro" id="IPR044060">
    <property type="entry name" value="Bacterial_rp_domain"/>
</dbReference>
<evidence type="ECO:0000256" key="1">
    <source>
        <dbReference type="ARBA" id="ARBA00004141"/>
    </source>
</evidence>
<sequence length="1338" mass="143356">MRNNNAVSELIGALLITGVIAGGIGLIAVILISQPPPVDLPAADFKLVIDDNEKIIRISHVRGDSLRVFDESGSNYWSSIHVNVDGQPYEIVGEGSPYGSSQFKLIKNSPNPDYLYYAVGDVLEASFPDMNKRPENVQFIYKDNRGGEYVLWGYGGSEKYTPGKVSFSYTPANPYPCDLIQFRDTSSVTATSWSWDFNGDGVEDSRDQNPLPYQYESPGTKTVTLTVSNGIDTWKTSRIVTVHSFIADFSFVPSTPTTGTAIKFSDSSKGNPEIWEWNFGDGTSSTDPNPTHSYTIPGNYTVQHRIGKTSSSCSNWSEWERKTIEITECTPISGLSISYTPDTICINSRILFRSTLSEGSEPISYTWIIDGIQYNEQNHYHVFTQPGSHSVILRASNCAGSVETPPRDVLAVDCSCSVKITSTSTAGGSISPSGEITLSCGSDQIYTITPDPCYAISDVLVDDASQGPISSYTFEKVAANHKIEVQFENPGNSYQIESISGPGGSITPSGITSITCGNNQAFTITADPCYVISDVLVDDVSQGPISSYTFESVQSNHKIEVHFEHSGTTYQIESISGPGGSISPSGIVSIPCGNDQAFTINPDPCYKISDVLVDGVSIPGSFSNPYVYSGFTNVQKDYILEAVFTEIPYNITISVTGNGVISPGTGTVLCGSSPMYTITADPCNYISSILIDGVPLSGPFSNPYVYSGFTNVQQDHTLSAVFTGISYNITTSTTGSGTITPGSGPVLCGSSPVYTITADPCNRISSIIVDGNAPTGPFESPYNYSGFSNVQEDHTIEAVFIESPLTITTIITGNGVISPGTGPVLCGSSPIYTITAGSCNRISSILVDGIPLSGPFSNPYVYSGFANIQEDHIIEAVFTPDTFNITATAGTGGSISPSGVVPVTCGGSQTFTFTPDSGYEIDGVIVDGQSIGVVNSYTFTNIQENHTIHVDFGNTGYCLIAGYITDETTGLGVPGIKVDVWNEDRTMILRSGISQSNGYYAIKHPKPKKSYWVDVNCPDQGNWRTNNPVSRWYNNVHLNPAAYCDQTNINFSGRLYSNIVENVFIHGQRLSFAGDTIMGHGSTVIITGGLNTASTNLGAQIGATTIYIDGDVDLATGSAGLGSSTKPGNIYINGDLRLWNGQREIYGDVYVNGNFDLKDARIHGMVFVDGDLTLDWTPYLATDARIFYTGQIHHPNNYDQNILAKCIKWDTVPGFTIPDGLPSLKPDDWYSSNGYGTGGLLTSGMKVFAASYSSTGYRPSATNVIIVAKTGDITITGLGGSSLTGIFFAPYGKVTFGGGSLQGLILTRDGFFVTSGGTDVTFLPIHHYISNPSEYPFQ</sequence>
<dbReference type="SMART" id="SM00089">
    <property type="entry name" value="PKD"/>
    <property type="match status" value="3"/>
</dbReference>
<keyword evidence="2 6" id="KW-0812">Transmembrane</keyword>
<keyword evidence="3" id="KW-0677">Repeat</keyword>
<evidence type="ECO:0000256" key="6">
    <source>
        <dbReference type="SAM" id="Phobius"/>
    </source>
</evidence>
<evidence type="ECO:0000256" key="4">
    <source>
        <dbReference type="ARBA" id="ARBA00022989"/>
    </source>
</evidence>
<keyword evidence="5 6" id="KW-0472">Membrane</keyword>
<dbReference type="InterPro" id="IPR013783">
    <property type="entry name" value="Ig-like_fold"/>
</dbReference>
<dbReference type="Gene3D" id="2.60.40.10">
    <property type="entry name" value="Immunoglobulins"/>
    <property type="match status" value="3"/>
</dbReference>
<dbReference type="InterPro" id="IPR000601">
    <property type="entry name" value="PKD_dom"/>
</dbReference>
<evidence type="ECO:0000313" key="9">
    <source>
        <dbReference type="Proteomes" id="UP000680656"/>
    </source>
</evidence>
<dbReference type="GeneID" id="65098721"/>
<dbReference type="InterPro" id="IPR012859">
    <property type="entry name" value="Pilin_N_archaeal"/>
</dbReference>
<dbReference type="PANTHER" id="PTHR46730:SF4">
    <property type="entry name" value="POLYCYSTIC KIDNEY DISEASE PROTEIN 1-LIKE 1"/>
    <property type="match status" value="1"/>
</dbReference>
<evidence type="ECO:0000259" key="7">
    <source>
        <dbReference type="PROSITE" id="PS50093"/>
    </source>
</evidence>
<dbReference type="InterPro" id="IPR035986">
    <property type="entry name" value="PKD_dom_sf"/>
</dbReference>
<feature type="transmembrane region" description="Helical" evidence="6">
    <location>
        <begin position="12"/>
        <end position="32"/>
    </location>
</feature>
<dbReference type="Pfam" id="PF18911">
    <property type="entry name" value="PKD_4"/>
    <property type="match status" value="2"/>
</dbReference>
<name>A0A8E7B1T9_9EURY</name>
<evidence type="ECO:0000313" key="8">
    <source>
        <dbReference type="EMBL" id="QVV88791.1"/>
    </source>
</evidence>
<keyword evidence="4 6" id="KW-1133">Transmembrane helix</keyword>
<dbReference type="GO" id="GO:0006816">
    <property type="term" value="P:calcium ion transport"/>
    <property type="evidence" value="ECO:0007669"/>
    <property type="project" value="TreeGrafter"/>
</dbReference>
<dbReference type="EMBL" id="CP075546">
    <property type="protein sequence ID" value="QVV88791.1"/>
    <property type="molecule type" value="Genomic_DNA"/>
</dbReference>
<dbReference type="Pfam" id="PF18998">
    <property type="entry name" value="Flg_new_2"/>
    <property type="match status" value="1"/>
</dbReference>
<dbReference type="GO" id="GO:0005261">
    <property type="term" value="F:monoatomic cation channel activity"/>
    <property type="evidence" value="ECO:0007669"/>
    <property type="project" value="TreeGrafter"/>
</dbReference>
<gene>
    <name evidence="8" type="ORF">KHC33_16015</name>
</gene>
<reference evidence="8 9" key="1">
    <citation type="submission" date="2021-05" db="EMBL/GenBank/DDBJ databases">
        <title>A novel Methanospirillum isolate from a pyrite-forming mixed culture.</title>
        <authorList>
            <person name="Bunk B."/>
            <person name="Sproer C."/>
            <person name="Spring S."/>
            <person name="Pester M."/>
        </authorList>
    </citation>
    <scope>NUCLEOTIDE SEQUENCE [LARGE SCALE GENOMIC DNA]</scope>
    <source>
        <strain evidence="8 9">J.3.6.1-F.2.7.3</strain>
    </source>
</reference>
<proteinExistence type="predicted"/>